<evidence type="ECO:0000256" key="5">
    <source>
        <dbReference type="ARBA" id="ARBA00048128"/>
    </source>
</evidence>
<dbReference type="InterPro" id="IPR029044">
    <property type="entry name" value="Nucleotide-diphossugar_trans"/>
</dbReference>
<keyword evidence="3" id="KW-0808">Transferase</keyword>
<dbReference type="EC" id="2.7.7.9" evidence="2"/>
<evidence type="ECO:0000313" key="7">
    <source>
        <dbReference type="EMBL" id="HDQ88710.1"/>
    </source>
</evidence>
<evidence type="ECO:0000256" key="4">
    <source>
        <dbReference type="ARBA" id="ARBA00022695"/>
    </source>
</evidence>
<name>A0A7C1DJ40_UNCKA</name>
<comment type="catalytic activity">
    <reaction evidence="5">
        <text>alpha-D-glucose 1-phosphate + UTP + H(+) = UDP-alpha-D-glucose + diphosphate</text>
        <dbReference type="Rhea" id="RHEA:19889"/>
        <dbReference type="ChEBI" id="CHEBI:15378"/>
        <dbReference type="ChEBI" id="CHEBI:33019"/>
        <dbReference type="ChEBI" id="CHEBI:46398"/>
        <dbReference type="ChEBI" id="CHEBI:58601"/>
        <dbReference type="ChEBI" id="CHEBI:58885"/>
        <dbReference type="EC" id="2.7.7.9"/>
    </reaction>
</comment>
<dbReference type="GO" id="GO:0003983">
    <property type="term" value="F:UTP:glucose-1-phosphate uridylyltransferase activity"/>
    <property type="evidence" value="ECO:0007669"/>
    <property type="project" value="UniProtKB-EC"/>
</dbReference>
<dbReference type="EMBL" id="DSDM01000061">
    <property type="protein sequence ID" value="HDQ88710.1"/>
    <property type="molecule type" value="Genomic_DNA"/>
</dbReference>
<proteinExistence type="inferred from homology"/>
<evidence type="ECO:0000256" key="3">
    <source>
        <dbReference type="ARBA" id="ARBA00022679"/>
    </source>
</evidence>
<dbReference type="SUPFAM" id="SSF53448">
    <property type="entry name" value="Nucleotide-diphospho-sugar transferases"/>
    <property type="match status" value="1"/>
</dbReference>
<gene>
    <name evidence="7" type="ORF">ENN92_01015</name>
</gene>
<comment type="caution">
    <text evidence="7">The sequence shown here is derived from an EMBL/GenBank/DDBJ whole genome shotgun (WGS) entry which is preliminary data.</text>
</comment>
<dbReference type="Pfam" id="PF00483">
    <property type="entry name" value="NTP_transferase"/>
    <property type="match status" value="1"/>
</dbReference>
<accession>A0A7C1DJ40</accession>
<evidence type="ECO:0000256" key="2">
    <source>
        <dbReference type="ARBA" id="ARBA00012415"/>
    </source>
</evidence>
<dbReference type="PANTHER" id="PTHR43197:SF1">
    <property type="entry name" value="UTP--GLUCOSE-1-PHOSPHATE URIDYLYLTRANSFERASE"/>
    <property type="match status" value="1"/>
</dbReference>
<feature type="domain" description="Nucleotidyl transferase" evidence="6">
    <location>
        <begin position="9"/>
        <end position="275"/>
    </location>
</feature>
<evidence type="ECO:0000259" key="6">
    <source>
        <dbReference type="Pfam" id="PF00483"/>
    </source>
</evidence>
<dbReference type="GO" id="GO:0006011">
    <property type="term" value="P:UDP-alpha-D-glucose metabolic process"/>
    <property type="evidence" value="ECO:0007669"/>
    <property type="project" value="InterPro"/>
</dbReference>
<protein>
    <recommendedName>
        <fullName evidence="2">UTP--glucose-1-phosphate uridylyltransferase</fullName>
        <ecNumber evidence="2">2.7.7.9</ecNumber>
    </recommendedName>
</protein>
<reference evidence="7" key="1">
    <citation type="journal article" date="2020" name="mSystems">
        <title>Genome- and Community-Level Interaction Insights into Carbon Utilization and Element Cycling Functions of Hydrothermarchaeota in Hydrothermal Sediment.</title>
        <authorList>
            <person name="Zhou Z."/>
            <person name="Liu Y."/>
            <person name="Xu W."/>
            <person name="Pan J."/>
            <person name="Luo Z.H."/>
            <person name="Li M."/>
        </authorList>
    </citation>
    <scope>NUCLEOTIDE SEQUENCE [LARGE SCALE GENOMIC DNA]</scope>
    <source>
        <strain evidence="7">SpSt-1219</strain>
    </source>
</reference>
<evidence type="ECO:0000256" key="1">
    <source>
        <dbReference type="ARBA" id="ARBA00006890"/>
    </source>
</evidence>
<keyword evidence="4 7" id="KW-0548">Nucleotidyltransferase</keyword>
<organism evidence="7">
    <name type="scientific">candidate division WWE3 bacterium</name>
    <dbReference type="NCBI Taxonomy" id="2053526"/>
    <lineage>
        <taxon>Bacteria</taxon>
        <taxon>Katanobacteria</taxon>
    </lineage>
</organism>
<dbReference type="PANTHER" id="PTHR43197">
    <property type="entry name" value="UTP--GLUCOSE-1-PHOSPHATE URIDYLYLTRANSFERASE"/>
    <property type="match status" value="1"/>
</dbReference>
<sequence length="305" mass="35068">MKDHTKITKAVIAVAGYGTRFLPATKTQPKEMLPIIDKPIIQYLVEEAVASGIKDVILVTRFGQHIMEDYFDSNLELEHKLEEGGKTHYLEQIRNVATMANFVYVRQRKDLPYGNGTPLLCVKDLIDKDESFVYMFGDDLTLCNGYLPATKQLIDVFQREKAVVVEGVQEVPWDEVNRYGVVKYKDNAKYEYEMESIVEKPEKEEAPSNMAQFGRFVFSYNIIEKALSTNTGKGNELWVTDMINELAQEGKKVIAQPIQGEWLTTGDPLRFLKATFKFAIQRDDLKDELVEYLEKEICEKKKKQK</sequence>
<dbReference type="InterPro" id="IPR005835">
    <property type="entry name" value="NTP_transferase_dom"/>
</dbReference>
<comment type="similarity">
    <text evidence="1">Belongs to the UDPGP type 2 family.</text>
</comment>
<dbReference type="InterPro" id="IPR005771">
    <property type="entry name" value="GalU_uridylyltTrfase_bac/arc"/>
</dbReference>
<dbReference type="Proteomes" id="UP000886066">
    <property type="component" value="Unassembled WGS sequence"/>
</dbReference>
<dbReference type="Gene3D" id="3.90.550.10">
    <property type="entry name" value="Spore Coat Polysaccharide Biosynthesis Protein SpsA, Chain A"/>
    <property type="match status" value="1"/>
</dbReference>
<dbReference type="AlphaFoldDB" id="A0A7C1DJ40"/>